<keyword evidence="3" id="KW-0472">Membrane</keyword>
<organism evidence="6 7">
    <name type="scientific">Vibrio algivorus</name>
    <dbReference type="NCBI Taxonomy" id="1667024"/>
    <lineage>
        <taxon>Bacteria</taxon>
        <taxon>Pseudomonadati</taxon>
        <taxon>Pseudomonadota</taxon>
        <taxon>Gammaproteobacteria</taxon>
        <taxon>Vibrionales</taxon>
        <taxon>Vibrionaceae</taxon>
        <taxon>Vibrio</taxon>
    </lineage>
</organism>
<evidence type="ECO:0000256" key="4">
    <source>
        <dbReference type="SAM" id="SignalP"/>
    </source>
</evidence>
<evidence type="ECO:0000256" key="1">
    <source>
        <dbReference type="ARBA" id="ARBA00004571"/>
    </source>
</evidence>
<evidence type="ECO:0000313" key="7">
    <source>
        <dbReference type="Proteomes" id="UP001157156"/>
    </source>
</evidence>
<sequence>MKKSLLALAVSAAAFTGAASAAEILKTDEASVDFYGQLRTEMRFLDKDDYSADLSTGSSRVGVDAKYNVTDSFGVLGLVEVGVPSNDDGNDVTVRRHLIGFATDFGTVQFGRDWTTSDDLGGTDYSYFFGGTGNLYGQLNGALAESQIKYSLDLDNWWVKATYGLNDDSTNQDLAEGFVGASFGAFSFHAGGGYNRNHEYGASATRSIDVSSTYYEATGVFDVTDALQLSATYYGSQIDVENTDFDVDQNAISVGGYWTFVEKTSLYAGYEYVKQDAGDYGDEDGNNAFVGVEYKFASWARVFAEVGYADGATLGFVDENDNLVGPTTADSETNFGLGARVYW</sequence>
<evidence type="ECO:0000256" key="2">
    <source>
        <dbReference type="ARBA" id="ARBA00022729"/>
    </source>
</evidence>
<dbReference type="InterPro" id="IPR023614">
    <property type="entry name" value="Porin_dom_sf"/>
</dbReference>
<protein>
    <submittedName>
        <fullName evidence="6">Porin</fullName>
    </submittedName>
</protein>
<evidence type="ECO:0000259" key="5">
    <source>
        <dbReference type="Pfam" id="PF13609"/>
    </source>
</evidence>
<reference evidence="7" key="1">
    <citation type="journal article" date="2019" name="Int. J. Syst. Evol. Microbiol.">
        <title>The Global Catalogue of Microorganisms (GCM) 10K type strain sequencing project: providing services to taxonomists for standard genome sequencing and annotation.</title>
        <authorList>
            <consortium name="The Broad Institute Genomics Platform"/>
            <consortium name="The Broad Institute Genome Sequencing Center for Infectious Disease"/>
            <person name="Wu L."/>
            <person name="Ma J."/>
        </authorList>
    </citation>
    <scope>NUCLEOTIDE SEQUENCE [LARGE SCALE GENOMIC DNA]</scope>
    <source>
        <strain evidence="7">NBRC 111146</strain>
    </source>
</reference>
<feature type="signal peptide" evidence="4">
    <location>
        <begin position="1"/>
        <end position="21"/>
    </location>
</feature>
<gene>
    <name evidence="6" type="ORF">GCM10007931_28100</name>
</gene>
<feature type="domain" description="Porin" evidence="5">
    <location>
        <begin position="8"/>
        <end position="311"/>
    </location>
</feature>
<comment type="caution">
    <text evidence="6">The sequence shown here is derived from an EMBL/GenBank/DDBJ whole genome shotgun (WGS) entry which is preliminary data.</text>
</comment>
<feature type="chain" id="PRO_5047046495" evidence="4">
    <location>
        <begin position="22"/>
        <end position="343"/>
    </location>
</feature>
<dbReference type="Gene3D" id="2.40.160.10">
    <property type="entry name" value="Porin"/>
    <property type="match status" value="1"/>
</dbReference>
<name>A0ABQ6ERN4_9VIBR</name>
<dbReference type="SUPFAM" id="SSF56935">
    <property type="entry name" value="Porins"/>
    <property type="match status" value="1"/>
</dbReference>
<dbReference type="Proteomes" id="UP001157156">
    <property type="component" value="Unassembled WGS sequence"/>
</dbReference>
<evidence type="ECO:0000256" key="3">
    <source>
        <dbReference type="ARBA" id="ARBA00023136"/>
    </source>
</evidence>
<dbReference type="Pfam" id="PF13609">
    <property type="entry name" value="Porin_4"/>
    <property type="match status" value="1"/>
</dbReference>
<dbReference type="InterPro" id="IPR050298">
    <property type="entry name" value="Gram-neg_bact_OMP"/>
</dbReference>
<keyword evidence="2 4" id="KW-0732">Signal</keyword>
<dbReference type="EMBL" id="BSPV01000009">
    <property type="protein sequence ID" value="GLT15835.1"/>
    <property type="molecule type" value="Genomic_DNA"/>
</dbReference>
<dbReference type="RefSeq" id="WP_089123159.1">
    <property type="nucleotide sequence ID" value="NZ_BSPV01000009.1"/>
</dbReference>
<accession>A0ABQ6ERN4</accession>
<proteinExistence type="predicted"/>
<keyword evidence="7" id="KW-1185">Reference proteome</keyword>
<dbReference type="PANTHER" id="PTHR34501">
    <property type="entry name" value="PROTEIN YDDL-RELATED"/>
    <property type="match status" value="1"/>
</dbReference>
<dbReference type="InterPro" id="IPR033900">
    <property type="entry name" value="Gram_neg_porin_domain"/>
</dbReference>
<dbReference type="PANTHER" id="PTHR34501:SF2">
    <property type="entry name" value="OUTER MEMBRANE PORIN F-RELATED"/>
    <property type="match status" value="1"/>
</dbReference>
<evidence type="ECO:0000313" key="6">
    <source>
        <dbReference type="EMBL" id="GLT15835.1"/>
    </source>
</evidence>
<comment type="subcellular location">
    <subcellularLocation>
        <location evidence="1">Cell outer membrane</location>
        <topology evidence="1">Multi-pass membrane protein</topology>
    </subcellularLocation>
</comment>
<dbReference type="CDD" id="cd00342">
    <property type="entry name" value="gram_neg_porins"/>
    <property type="match status" value="1"/>
</dbReference>